<gene>
    <name evidence="1" type="ORF">MPHL21000_03800</name>
</gene>
<dbReference type="GeneID" id="74301461"/>
<organism evidence="1 2">
    <name type="scientific">Mycolicibacterium phlei DSM 43239 = CCUG 21000</name>
    <dbReference type="NCBI Taxonomy" id="1226750"/>
    <lineage>
        <taxon>Bacteria</taxon>
        <taxon>Bacillati</taxon>
        <taxon>Actinomycetota</taxon>
        <taxon>Actinomycetes</taxon>
        <taxon>Mycobacteriales</taxon>
        <taxon>Mycobacteriaceae</taxon>
        <taxon>Mycolicibacterium</taxon>
    </lineage>
</organism>
<dbReference type="Proteomes" id="UP000325690">
    <property type="component" value="Unassembled WGS sequence"/>
</dbReference>
<accession>A0A5N5VEX5</accession>
<dbReference type="RefSeq" id="WP_061482759.1">
    <property type="nucleotide sequence ID" value="NZ_ANBO01000042.1"/>
</dbReference>
<name>A0A5N5VEX5_MYCPH</name>
<proteinExistence type="predicted"/>
<reference evidence="1 2" key="1">
    <citation type="submission" date="2012-10" db="EMBL/GenBank/DDBJ databases">
        <title>The draft sequence of the Mycobacterium pheli genome.</title>
        <authorList>
            <person name="Pettersson B.M.F."/>
            <person name="Das S."/>
            <person name="Dasgupta S."/>
            <person name="Bhattacharya A."/>
            <person name="Kirsebom L.A."/>
        </authorList>
    </citation>
    <scope>NUCLEOTIDE SEQUENCE [LARGE SCALE GENOMIC DNA]</scope>
    <source>
        <strain evidence="1 2">CCUG 21000</strain>
    </source>
</reference>
<keyword evidence="2" id="KW-1185">Reference proteome</keyword>
<protein>
    <submittedName>
        <fullName evidence="1">Uncharacterized protein</fullName>
    </submittedName>
</protein>
<sequence length="84" mass="9510">MNAEQFKELIGCLNDIASRLEDLELTVSSNDRGICTIDDVVSRLDDIKSELSDMNHKQGDYCAYDLEDVVKALWDVEKAVSSRR</sequence>
<evidence type="ECO:0000313" key="1">
    <source>
        <dbReference type="EMBL" id="KAB7759357.1"/>
    </source>
</evidence>
<comment type="caution">
    <text evidence="1">The sequence shown here is derived from an EMBL/GenBank/DDBJ whole genome shotgun (WGS) entry which is preliminary data.</text>
</comment>
<dbReference type="AlphaFoldDB" id="A0A5N5VEX5"/>
<dbReference type="EMBL" id="ANBP01000002">
    <property type="protein sequence ID" value="KAB7759357.1"/>
    <property type="molecule type" value="Genomic_DNA"/>
</dbReference>
<evidence type="ECO:0000313" key="2">
    <source>
        <dbReference type="Proteomes" id="UP000325690"/>
    </source>
</evidence>